<evidence type="ECO:0000256" key="17">
    <source>
        <dbReference type="ARBA" id="ARBA00079624"/>
    </source>
</evidence>
<comment type="catalytic activity">
    <reaction evidence="9">
        <text>cortisol + NAD(+) = 11beta,17alpha-dihydroxypregn-4-ene-3,20,21-trione + NADH + H(+)</text>
        <dbReference type="Rhea" id="RHEA:42012"/>
        <dbReference type="ChEBI" id="CHEBI:15378"/>
        <dbReference type="ChEBI" id="CHEBI:17650"/>
        <dbReference type="ChEBI" id="CHEBI:57540"/>
        <dbReference type="ChEBI" id="CHEBI:57945"/>
        <dbReference type="ChEBI" id="CHEBI:78595"/>
    </reaction>
    <physiologicalReaction direction="left-to-right" evidence="9">
        <dbReference type="Rhea" id="RHEA:42013"/>
    </physiologicalReaction>
</comment>
<comment type="catalytic activity">
    <reaction evidence="11">
        <text>3beta,7beta-dihydroxy-5beta-cholan-24-oate + NAD(+) = 3beta-hydroxy-7-oxo-5beta-cholan-24-oate + NADH + H(+)</text>
        <dbReference type="Rhea" id="RHEA:42024"/>
        <dbReference type="ChEBI" id="CHEBI:15378"/>
        <dbReference type="ChEBI" id="CHEBI:57540"/>
        <dbReference type="ChEBI" id="CHEBI:57945"/>
        <dbReference type="ChEBI" id="CHEBI:78602"/>
        <dbReference type="ChEBI" id="CHEBI:78603"/>
    </reaction>
    <physiologicalReaction direction="left-to-right" evidence="11">
        <dbReference type="Rhea" id="RHEA:42025"/>
    </physiologicalReaction>
</comment>
<dbReference type="FunFam" id="3.40.50.720:FF:000215">
    <property type="entry name" value="3-hydroxyacyl-CoA dehydrogenase type-2"/>
    <property type="match status" value="2"/>
</dbReference>
<dbReference type="PANTHER" id="PTHR43658">
    <property type="entry name" value="SHORT-CHAIN DEHYDROGENASE/REDUCTASE"/>
    <property type="match status" value="1"/>
</dbReference>
<dbReference type="InterPro" id="IPR057326">
    <property type="entry name" value="KR_dom"/>
</dbReference>
<sequence>SAVTLVTGGASGLGRATVERFARNGAKVILCDLSTTDGNEVAKSLGDNVVFVPVNITSEKDVTTALETAESKFGRLDVVVNCAGVFFASKAFDFARVTPHRLDDFVRVLKVNTVGTFNVIRLAAGLMGKNEPNVDGQRGVIINTASVAAYDGQIGQAAYAASKAAIVGMTLPLAKDFAAQGIRVLTISPGIFSTPMFDRLPEKVRKSLAIAVPFPQRLGNPDEYAQLVESISAVTLVTGGASGLGRATVERFVQNGAKVILCDLPTSQGNEVAKSLGENVVFVPVDVTSEKDVTTAIETAKTKFGRLDVAVNCAGTAAATRTFNFVKNVPHRLEDFARVVNVNTVGTFNVIRLAAGLIGKNEPNVDGQRGVIINTASVAAYDGQIGQAAYAASKAAVVGMTLPIARDFSSQGIRVLTIAPGLFDTPMLAQLPEKARKLLADTVPFPKRLGNPTEYAQLVEAIVNNPLLNGETIRIDGALRMGP</sequence>
<evidence type="ECO:0000256" key="5">
    <source>
        <dbReference type="ARBA" id="ARBA00049381"/>
    </source>
</evidence>
<comment type="catalytic activity">
    <reaction evidence="13">
        <text>5alpha-pregnan-20beta-ol-3-one + NAD(+) = 5alpha-pregnane-3,20-dione + NADH + H(+)</text>
        <dbReference type="Rhea" id="RHEA:42008"/>
        <dbReference type="ChEBI" id="CHEBI:15378"/>
        <dbReference type="ChEBI" id="CHEBI:28952"/>
        <dbReference type="ChEBI" id="CHEBI:57540"/>
        <dbReference type="ChEBI" id="CHEBI:57945"/>
        <dbReference type="ChEBI" id="CHEBI:78594"/>
    </reaction>
    <physiologicalReaction direction="left-to-right" evidence="13">
        <dbReference type="Rhea" id="RHEA:42009"/>
    </physiologicalReaction>
</comment>
<comment type="catalytic activity">
    <reaction evidence="15">
        <text>11-dehydrocorticosterone + NAD(+) = pregn-4-ene-3,11,20,21-tetraone + NADH + H(+)</text>
        <dbReference type="Rhea" id="RHEA:42020"/>
        <dbReference type="ChEBI" id="CHEBI:15378"/>
        <dbReference type="ChEBI" id="CHEBI:57540"/>
        <dbReference type="ChEBI" id="CHEBI:57945"/>
        <dbReference type="ChEBI" id="CHEBI:78600"/>
        <dbReference type="ChEBI" id="CHEBI:78601"/>
    </reaction>
    <physiologicalReaction direction="left-to-right" evidence="15">
        <dbReference type="Rhea" id="RHEA:42021"/>
    </physiologicalReaction>
</comment>
<evidence type="ECO:0000256" key="19">
    <source>
        <dbReference type="ARBA" id="ARBA00082399"/>
    </source>
</evidence>
<dbReference type="GO" id="GO:0006631">
    <property type="term" value="P:fatty acid metabolic process"/>
    <property type="evidence" value="ECO:0007669"/>
    <property type="project" value="TreeGrafter"/>
</dbReference>
<comment type="catalytic activity">
    <reaction evidence="5">
        <text>17beta-estradiol + NAD(+) = estrone + NADH + H(+)</text>
        <dbReference type="Rhea" id="RHEA:24612"/>
        <dbReference type="ChEBI" id="CHEBI:15378"/>
        <dbReference type="ChEBI" id="CHEBI:16469"/>
        <dbReference type="ChEBI" id="CHEBI:17263"/>
        <dbReference type="ChEBI" id="CHEBI:57540"/>
        <dbReference type="ChEBI" id="CHEBI:57945"/>
        <dbReference type="EC" id="1.1.1.62"/>
    </reaction>
    <physiologicalReaction direction="left-to-right" evidence="5">
        <dbReference type="Rhea" id="RHEA:24613"/>
    </physiologicalReaction>
</comment>
<evidence type="ECO:0000259" key="21">
    <source>
        <dbReference type="SMART" id="SM00822"/>
    </source>
</evidence>
<feature type="domain" description="Ketoreductase" evidence="21">
    <location>
        <begin position="2"/>
        <end position="190"/>
    </location>
</feature>
<keyword evidence="23" id="KW-1185">Reference proteome</keyword>
<dbReference type="EMBL" id="WJQU01000002">
    <property type="protein sequence ID" value="KAJ6640674.1"/>
    <property type="molecule type" value="Genomic_DNA"/>
</dbReference>
<dbReference type="GO" id="GO:0003857">
    <property type="term" value="F:(3S)-3-hydroxyacyl-CoA dehydrogenase (NAD+) activity"/>
    <property type="evidence" value="ECO:0007669"/>
    <property type="project" value="UniProtKB-EC"/>
</dbReference>
<comment type="catalytic activity">
    <reaction evidence="6">
        <text>a (3S)-3-hydroxyacyl-CoA + NAD(+) = a 3-oxoacyl-CoA + NADH + H(+)</text>
        <dbReference type="Rhea" id="RHEA:22432"/>
        <dbReference type="ChEBI" id="CHEBI:15378"/>
        <dbReference type="ChEBI" id="CHEBI:57318"/>
        <dbReference type="ChEBI" id="CHEBI:57540"/>
        <dbReference type="ChEBI" id="CHEBI:57945"/>
        <dbReference type="ChEBI" id="CHEBI:90726"/>
        <dbReference type="EC" id="1.1.1.35"/>
    </reaction>
    <physiologicalReaction direction="left-to-right" evidence="6">
        <dbReference type="Rhea" id="RHEA:22433"/>
    </physiologicalReaction>
    <physiologicalReaction direction="right-to-left" evidence="6">
        <dbReference type="Rhea" id="RHEA:22434"/>
    </physiologicalReaction>
</comment>
<dbReference type="PRINTS" id="PR00081">
    <property type="entry name" value="GDHRDH"/>
</dbReference>
<comment type="caution">
    <text evidence="22">The sequence shown here is derived from an EMBL/GenBank/DDBJ whole genome shotgun (WGS) entry which is preliminary data.</text>
</comment>
<evidence type="ECO:0000256" key="13">
    <source>
        <dbReference type="ARBA" id="ARBA00052095"/>
    </source>
</evidence>
<accession>A0A9Q0N181</accession>
<keyword evidence="2" id="KW-0560">Oxidoreductase</keyword>
<evidence type="ECO:0000256" key="18">
    <source>
        <dbReference type="ARBA" id="ARBA00082293"/>
    </source>
</evidence>
<evidence type="ECO:0000256" key="12">
    <source>
        <dbReference type="ARBA" id="ARBA00051831"/>
    </source>
</evidence>
<evidence type="ECO:0000256" key="6">
    <source>
        <dbReference type="ARBA" id="ARBA00050141"/>
    </source>
</evidence>
<evidence type="ECO:0000256" key="10">
    <source>
        <dbReference type="ARBA" id="ARBA00051004"/>
    </source>
</evidence>
<dbReference type="OrthoDB" id="1274115at2759"/>
<evidence type="ECO:0000256" key="7">
    <source>
        <dbReference type="ARBA" id="ARBA00050365"/>
    </source>
</evidence>
<comment type="similarity">
    <text evidence="1 20">Belongs to the short-chain dehydrogenases/reductases (SDR) family.</text>
</comment>
<gene>
    <name evidence="22" type="primary">scu_1</name>
    <name evidence="22" type="ORF">Bhyg_05605</name>
</gene>
<name>A0A9Q0N181_9DIPT</name>
<dbReference type="GO" id="GO:0004303">
    <property type="term" value="F:estradiol 17-beta-dehydrogenase [NAD(P)+] activity"/>
    <property type="evidence" value="ECO:0007669"/>
    <property type="project" value="UniProtKB-EC"/>
</dbReference>
<evidence type="ECO:0000256" key="4">
    <source>
        <dbReference type="ARBA" id="ARBA00024072"/>
    </source>
</evidence>
<evidence type="ECO:0000313" key="22">
    <source>
        <dbReference type="EMBL" id="KAJ6640674.1"/>
    </source>
</evidence>
<evidence type="ECO:0000256" key="3">
    <source>
        <dbReference type="ARBA" id="ARBA00024071"/>
    </source>
</evidence>
<dbReference type="EC" id="1.1.1.62" evidence="4"/>
<dbReference type="EC" id="1.1.1.53" evidence="3"/>
<evidence type="ECO:0000256" key="2">
    <source>
        <dbReference type="ARBA" id="ARBA00023002"/>
    </source>
</evidence>
<dbReference type="PROSITE" id="PS00061">
    <property type="entry name" value="ADH_SHORT"/>
    <property type="match status" value="2"/>
</dbReference>
<dbReference type="PRINTS" id="PR00080">
    <property type="entry name" value="SDRFAMILY"/>
</dbReference>
<comment type="catalytic activity">
    <reaction evidence="10">
        <text>(3S)-3-hydroxybutanoyl-CoA + NAD(+) = acetoacetyl-CoA + NADH + H(+)</text>
        <dbReference type="Rhea" id="RHEA:30799"/>
        <dbReference type="ChEBI" id="CHEBI:15378"/>
        <dbReference type="ChEBI" id="CHEBI:57286"/>
        <dbReference type="ChEBI" id="CHEBI:57316"/>
        <dbReference type="ChEBI" id="CHEBI:57540"/>
        <dbReference type="ChEBI" id="CHEBI:57945"/>
    </reaction>
    <physiologicalReaction direction="left-to-right" evidence="10">
        <dbReference type="Rhea" id="RHEA:30800"/>
    </physiologicalReaction>
    <physiologicalReaction direction="right-to-left" evidence="10">
        <dbReference type="Rhea" id="RHEA:30801"/>
    </physiologicalReaction>
</comment>
<dbReference type="Proteomes" id="UP001151699">
    <property type="component" value="Chromosome B"/>
</dbReference>
<organism evidence="22 23">
    <name type="scientific">Pseudolycoriella hygida</name>
    <dbReference type="NCBI Taxonomy" id="35572"/>
    <lineage>
        <taxon>Eukaryota</taxon>
        <taxon>Metazoa</taxon>
        <taxon>Ecdysozoa</taxon>
        <taxon>Arthropoda</taxon>
        <taxon>Hexapoda</taxon>
        <taxon>Insecta</taxon>
        <taxon>Pterygota</taxon>
        <taxon>Neoptera</taxon>
        <taxon>Endopterygota</taxon>
        <taxon>Diptera</taxon>
        <taxon>Nematocera</taxon>
        <taxon>Sciaroidea</taxon>
        <taxon>Sciaridae</taxon>
        <taxon>Pseudolycoriella</taxon>
    </lineage>
</organism>
<dbReference type="SMART" id="SM00822">
    <property type="entry name" value="PKS_KR"/>
    <property type="match status" value="1"/>
</dbReference>
<dbReference type="GO" id="GO:0008210">
    <property type="term" value="P:estrogen metabolic process"/>
    <property type="evidence" value="ECO:0007669"/>
    <property type="project" value="TreeGrafter"/>
</dbReference>
<proteinExistence type="inferred from homology"/>
<dbReference type="GO" id="GO:0047044">
    <property type="term" value="F:androstan-3-alpha,17-beta-diol dehydrogenase (NAD+) activity"/>
    <property type="evidence" value="ECO:0007669"/>
    <property type="project" value="UniProtKB-EC"/>
</dbReference>
<dbReference type="Gene3D" id="3.40.50.720">
    <property type="entry name" value="NAD(P)-binding Rossmann-like Domain"/>
    <property type="match status" value="2"/>
</dbReference>
<feature type="non-terminal residue" evidence="22">
    <location>
        <position position="1"/>
    </location>
</feature>
<evidence type="ECO:0000256" key="16">
    <source>
        <dbReference type="ARBA" id="ARBA00072938"/>
    </source>
</evidence>
<dbReference type="CDD" id="cd05371">
    <property type="entry name" value="HSD10-like_SDR_c"/>
    <property type="match status" value="1"/>
</dbReference>
<dbReference type="InterPro" id="IPR020904">
    <property type="entry name" value="Sc_DH/Rdtase_CS"/>
</dbReference>
<dbReference type="AlphaFoldDB" id="A0A9Q0N181"/>
<comment type="catalytic activity">
    <reaction evidence="8">
        <text>17beta-hydroxy-5alpha-androstan-3-one + NAD(+) = 5alpha-androstan-3,17-dione + NADH + H(+)</text>
        <dbReference type="Rhea" id="RHEA:41992"/>
        <dbReference type="ChEBI" id="CHEBI:15378"/>
        <dbReference type="ChEBI" id="CHEBI:15994"/>
        <dbReference type="ChEBI" id="CHEBI:16330"/>
        <dbReference type="ChEBI" id="CHEBI:57540"/>
        <dbReference type="ChEBI" id="CHEBI:57945"/>
    </reaction>
    <physiologicalReaction direction="left-to-right" evidence="8">
        <dbReference type="Rhea" id="RHEA:41993"/>
    </physiologicalReaction>
</comment>
<dbReference type="GO" id="GO:0005739">
    <property type="term" value="C:mitochondrion"/>
    <property type="evidence" value="ECO:0007669"/>
    <property type="project" value="TreeGrafter"/>
</dbReference>
<reference evidence="22" key="1">
    <citation type="submission" date="2022-07" db="EMBL/GenBank/DDBJ databases">
        <authorList>
            <person name="Trinca V."/>
            <person name="Uliana J.V.C."/>
            <person name="Torres T.T."/>
            <person name="Ward R.J."/>
            <person name="Monesi N."/>
        </authorList>
    </citation>
    <scope>NUCLEOTIDE SEQUENCE</scope>
    <source>
        <strain evidence="22">HSMRA1968</strain>
        <tissue evidence="22">Whole embryos</tissue>
    </source>
</reference>
<evidence type="ECO:0000256" key="15">
    <source>
        <dbReference type="ARBA" id="ARBA00052668"/>
    </source>
</evidence>
<comment type="catalytic activity">
    <reaction evidence="7">
        <text>5alpha-androstane-3alpha,17beta-diol + NAD(+) = 17beta-hydroxy-5alpha-androstan-3-one + NADH + H(+)</text>
        <dbReference type="Rhea" id="RHEA:42004"/>
        <dbReference type="ChEBI" id="CHEBI:15378"/>
        <dbReference type="ChEBI" id="CHEBI:16330"/>
        <dbReference type="ChEBI" id="CHEBI:36713"/>
        <dbReference type="ChEBI" id="CHEBI:57540"/>
        <dbReference type="ChEBI" id="CHEBI:57945"/>
        <dbReference type="EC" id="1.1.1.53"/>
    </reaction>
    <physiologicalReaction direction="right-to-left" evidence="7">
        <dbReference type="Rhea" id="RHEA:42006"/>
    </physiologicalReaction>
</comment>
<evidence type="ECO:0000256" key="8">
    <source>
        <dbReference type="ARBA" id="ARBA00050435"/>
    </source>
</evidence>
<dbReference type="SUPFAM" id="SSF51735">
    <property type="entry name" value="NAD(P)-binding Rossmann-fold domains"/>
    <property type="match status" value="2"/>
</dbReference>
<dbReference type="GO" id="GO:0008209">
    <property type="term" value="P:androgen metabolic process"/>
    <property type="evidence" value="ECO:0007669"/>
    <property type="project" value="TreeGrafter"/>
</dbReference>
<comment type="catalytic activity">
    <reaction evidence="12">
        <text>ursodeoxycholate + NAD(+) = 7-oxolithocholate + NADH + H(+)</text>
        <dbReference type="Rhea" id="RHEA:42028"/>
        <dbReference type="ChEBI" id="CHEBI:15378"/>
        <dbReference type="ChEBI" id="CHEBI:57540"/>
        <dbReference type="ChEBI" id="CHEBI:57945"/>
        <dbReference type="ChEBI" id="CHEBI:78604"/>
        <dbReference type="ChEBI" id="CHEBI:78605"/>
    </reaction>
    <physiologicalReaction direction="left-to-right" evidence="12">
        <dbReference type="Rhea" id="RHEA:42029"/>
    </physiologicalReaction>
</comment>
<dbReference type="InterPro" id="IPR036291">
    <property type="entry name" value="NAD(P)-bd_dom_sf"/>
</dbReference>
<evidence type="ECO:0000256" key="9">
    <source>
        <dbReference type="ARBA" id="ARBA00050927"/>
    </source>
</evidence>
<evidence type="ECO:0000256" key="1">
    <source>
        <dbReference type="ARBA" id="ARBA00006484"/>
    </source>
</evidence>
<evidence type="ECO:0000256" key="11">
    <source>
        <dbReference type="ARBA" id="ARBA00051637"/>
    </source>
</evidence>
<comment type="catalytic activity">
    <reaction evidence="14">
        <text>cortisone + NAD(+) = 17alpha-hydroxypregn-4-en-3,11,20-trione-21-al + NADH + H(+)</text>
        <dbReference type="Rhea" id="RHEA:42016"/>
        <dbReference type="ChEBI" id="CHEBI:15378"/>
        <dbReference type="ChEBI" id="CHEBI:16962"/>
        <dbReference type="ChEBI" id="CHEBI:57540"/>
        <dbReference type="ChEBI" id="CHEBI:57945"/>
        <dbReference type="ChEBI" id="CHEBI:78596"/>
    </reaction>
    <physiologicalReaction direction="left-to-right" evidence="14">
        <dbReference type="Rhea" id="RHEA:42017"/>
    </physiologicalReaction>
</comment>
<protein>
    <recommendedName>
        <fullName evidence="16">3-hydroxyacyl-CoA dehydrogenase type-2</fullName>
        <ecNumber evidence="3">1.1.1.53</ecNumber>
        <ecNumber evidence="4">1.1.1.62</ecNumber>
    </recommendedName>
    <alternativeName>
        <fullName evidence="18">3-hydroxyacyl-CoA dehydrogenase type II</fullName>
    </alternativeName>
    <alternativeName>
        <fullName evidence="19">Mitochondrial ribonuclease P protein 2</fullName>
    </alternativeName>
    <alternativeName>
        <fullName evidence="17">Type II HADH</fullName>
    </alternativeName>
</protein>
<dbReference type="PANTHER" id="PTHR43658:SF8">
    <property type="entry name" value="17-BETA-HYDROXYSTEROID DEHYDROGENASE 14-RELATED"/>
    <property type="match status" value="1"/>
</dbReference>
<evidence type="ECO:0000313" key="23">
    <source>
        <dbReference type="Proteomes" id="UP001151699"/>
    </source>
</evidence>
<dbReference type="InterPro" id="IPR002347">
    <property type="entry name" value="SDR_fam"/>
</dbReference>
<evidence type="ECO:0000256" key="20">
    <source>
        <dbReference type="RuleBase" id="RU000363"/>
    </source>
</evidence>
<dbReference type="Pfam" id="PF00106">
    <property type="entry name" value="adh_short"/>
    <property type="match status" value="2"/>
</dbReference>
<evidence type="ECO:0000256" key="14">
    <source>
        <dbReference type="ARBA" id="ARBA00052417"/>
    </source>
</evidence>